<sequence>MIPSSTPPRSSAFPQHNHLPSSPQSFAKPSCIDTALHKVDAAHPQLGAQAGEIRLQVIQSGVFAAALRVVEFFKQKSVAQTDGVHASQQQDAELTHDLSEAAHRASIPRNPKNKGVQAFKRSTPLHSLLSGPIAVLSFPSVSPQHLAAAISILSPTPGNTSAFPAPKRKTSPGYYEGPVQNGLQKLLLLGARVEGRVMDSEGTKWIGGIQNGIDGLRAQLVHTLESAGMGLARALEGAGNALWVTMESRRIDMDSEGKTDEAAEKKD</sequence>
<dbReference type="AlphaFoldDB" id="A0A5N6KRQ8"/>
<evidence type="ECO:0000313" key="3">
    <source>
        <dbReference type="EMBL" id="KAB8339210.1"/>
    </source>
</evidence>
<comment type="similarity">
    <text evidence="1">Belongs to the universal ribosomal protein uL10 family.</text>
</comment>
<feature type="compositionally biased region" description="Polar residues" evidence="2">
    <location>
        <begin position="7"/>
        <end position="26"/>
    </location>
</feature>
<evidence type="ECO:0000256" key="1">
    <source>
        <dbReference type="ARBA" id="ARBA00008889"/>
    </source>
</evidence>
<dbReference type="Proteomes" id="UP000327013">
    <property type="component" value="Unassembled WGS sequence"/>
</dbReference>
<evidence type="ECO:0000313" key="4">
    <source>
        <dbReference type="Proteomes" id="UP000327013"/>
    </source>
</evidence>
<feature type="region of interest" description="Disordered" evidence="2">
    <location>
        <begin position="1"/>
        <end position="26"/>
    </location>
</feature>
<comment type="caution">
    <text evidence="3">The sequence shown here is derived from an EMBL/GenBank/DDBJ whole genome shotgun (WGS) entry which is preliminary data.</text>
</comment>
<protein>
    <submittedName>
        <fullName evidence="3">Uncharacterized protein</fullName>
    </submittedName>
</protein>
<dbReference type="PANTHER" id="PTHR11560">
    <property type="entry name" value="39S RIBOSOMAL PROTEIN L10, MITOCHONDRIAL"/>
    <property type="match status" value="1"/>
</dbReference>
<accession>A0A5N6KRQ8</accession>
<reference evidence="3 4" key="1">
    <citation type="submission" date="2019-06" db="EMBL/GenBank/DDBJ databases">
        <title>A chromosomal-level reference genome of Carpinus fangiana (Coryloideae, Betulaceae).</title>
        <authorList>
            <person name="Yang X."/>
            <person name="Wang Z."/>
            <person name="Zhang L."/>
            <person name="Hao G."/>
            <person name="Liu J."/>
            <person name="Yang Y."/>
        </authorList>
    </citation>
    <scope>NUCLEOTIDE SEQUENCE [LARGE SCALE GENOMIC DNA]</scope>
    <source>
        <strain evidence="3">Cfa_2016G</strain>
        <tissue evidence="3">Leaf</tissue>
    </source>
</reference>
<organism evidence="3 4">
    <name type="scientific">Carpinus fangiana</name>
    <dbReference type="NCBI Taxonomy" id="176857"/>
    <lineage>
        <taxon>Eukaryota</taxon>
        <taxon>Viridiplantae</taxon>
        <taxon>Streptophyta</taxon>
        <taxon>Embryophyta</taxon>
        <taxon>Tracheophyta</taxon>
        <taxon>Spermatophyta</taxon>
        <taxon>Magnoliopsida</taxon>
        <taxon>eudicotyledons</taxon>
        <taxon>Gunneridae</taxon>
        <taxon>Pentapetalae</taxon>
        <taxon>rosids</taxon>
        <taxon>fabids</taxon>
        <taxon>Fagales</taxon>
        <taxon>Betulaceae</taxon>
        <taxon>Carpinus</taxon>
    </lineage>
</organism>
<name>A0A5N6KRQ8_9ROSI</name>
<dbReference type="InterPro" id="IPR047865">
    <property type="entry name" value="Ribosomal_uL10_bac_type"/>
</dbReference>
<proteinExistence type="inferred from homology"/>
<gene>
    <name evidence="3" type="ORF">FH972_022144</name>
</gene>
<dbReference type="InterPro" id="IPR043141">
    <property type="entry name" value="Ribosomal_uL10-like_sf"/>
</dbReference>
<evidence type="ECO:0000256" key="2">
    <source>
        <dbReference type="SAM" id="MobiDB-lite"/>
    </source>
</evidence>
<dbReference type="OrthoDB" id="360689at2759"/>
<dbReference type="SUPFAM" id="SSF160369">
    <property type="entry name" value="Ribosomal protein L10-like"/>
    <property type="match status" value="1"/>
</dbReference>
<keyword evidence="4" id="KW-1185">Reference proteome</keyword>
<dbReference type="EMBL" id="VIBQ01000010">
    <property type="protein sequence ID" value="KAB8339210.1"/>
    <property type="molecule type" value="Genomic_DNA"/>
</dbReference>